<keyword evidence="5 6" id="KW-0472">Membrane</keyword>
<reference evidence="7" key="1">
    <citation type="submission" date="2022-01" db="EMBL/GenBank/DDBJ databases">
        <title>Genome sequnece data of strain Bradyrhizobium sp. nov.</title>
        <authorList>
            <person name="Zhang J."/>
        </authorList>
    </citation>
    <scope>NUCLEOTIDE SEQUENCE</scope>
    <source>
        <strain evidence="7">WYCCWR 13023</strain>
    </source>
</reference>
<dbReference type="EMBL" id="JAKLTY010000042">
    <property type="protein sequence ID" value="MCG2632483.1"/>
    <property type="molecule type" value="Genomic_DNA"/>
</dbReference>
<feature type="transmembrane region" description="Helical" evidence="6">
    <location>
        <begin position="84"/>
        <end position="107"/>
    </location>
</feature>
<evidence type="ECO:0000256" key="5">
    <source>
        <dbReference type="ARBA" id="ARBA00023136"/>
    </source>
</evidence>
<feature type="transmembrane region" description="Helical" evidence="6">
    <location>
        <begin position="162"/>
        <end position="182"/>
    </location>
</feature>
<feature type="transmembrane region" description="Helical" evidence="6">
    <location>
        <begin position="262"/>
        <end position="284"/>
    </location>
</feature>
<feature type="transmembrane region" description="Helical" evidence="6">
    <location>
        <begin position="114"/>
        <end position="131"/>
    </location>
</feature>
<name>A0A9X1RJT1_9BRAD</name>
<evidence type="ECO:0000256" key="2">
    <source>
        <dbReference type="ARBA" id="ARBA00022475"/>
    </source>
</evidence>
<dbReference type="RefSeq" id="WP_237891959.1">
    <property type="nucleotide sequence ID" value="NZ_JAKLTY010000042.1"/>
</dbReference>
<dbReference type="InterPro" id="IPR043428">
    <property type="entry name" value="LivM-like"/>
</dbReference>
<accession>A0A9X1RJT1</accession>
<evidence type="ECO:0000256" key="4">
    <source>
        <dbReference type="ARBA" id="ARBA00022989"/>
    </source>
</evidence>
<organism evidence="7 8">
    <name type="scientific">Bradyrhizobium zhengyangense</name>
    <dbReference type="NCBI Taxonomy" id="2911009"/>
    <lineage>
        <taxon>Bacteria</taxon>
        <taxon>Pseudomonadati</taxon>
        <taxon>Pseudomonadota</taxon>
        <taxon>Alphaproteobacteria</taxon>
        <taxon>Hyphomicrobiales</taxon>
        <taxon>Nitrobacteraceae</taxon>
        <taxon>Bradyrhizobium</taxon>
    </lineage>
</organism>
<feature type="transmembrane region" description="Helical" evidence="6">
    <location>
        <begin position="236"/>
        <end position="255"/>
    </location>
</feature>
<evidence type="ECO:0000313" key="7">
    <source>
        <dbReference type="EMBL" id="MCG2632483.1"/>
    </source>
</evidence>
<dbReference type="Pfam" id="PF02653">
    <property type="entry name" value="BPD_transp_2"/>
    <property type="match status" value="1"/>
</dbReference>
<evidence type="ECO:0000256" key="3">
    <source>
        <dbReference type="ARBA" id="ARBA00022692"/>
    </source>
</evidence>
<dbReference type="Proteomes" id="UP001139054">
    <property type="component" value="Unassembled WGS sequence"/>
</dbReference>
<dbReference type="InterPro" id="IPR001851">
    <property type="entry name" value="ABC_transp_permease"/>
</dbReference>
<keyword evidence="4 6" id="KW-1133">Transmembrane helix</keyword>
<dbReference type="GO" id="GO:0015658">
    <property type="term" value="F:branched-chain amino acid transmembrane transporter activity"/>
    <property type="evidence" value="ECO:0007669"/>
    <property type="project" value="InterPro"/>
</dbReference>
<comment type="subcellular location">
    <subcellularLocation>
        <location evidence="1">Cell membrane</location>
        <topology evidence="1">Multi-pass membrane protein</topology>
    </subcellularLocation>
</comment>
<dbReference type="GO" id="GO:0005886">
    <property type="term" value="C:plasma membrane"/>
    <property type="evidence" value="ECO:0007669"/>
    <property type="project" value="UniProtKB-SubCell"/>
</dbReference>
<evidence type="ECO:0000313" key="8">
    <source>
        <dbReference type="Proteomes" id="UP001139054"/>
    </source>
</evidence>
<evidence type="ECO:0000256" key="1">
    <source>
        <dbReference type="ARBA" id="ARBA00004651"/>
    </source>
</evidence>
<feature type="transmembrane region" description="Helical" evidence="6">
    <location>
        <begin position="203"/>
        <end position="230"/>
    </location>
</feature>
<comment type="caution">
    <text evidence="7">The sequence shown here is derived from an EMBL/GenBank/DDBJ whole genome shotgun (WGS) entry which is preliminary data.</text>
</comment>
<keyword evidence="2" id="KW-1003">Cell membrane</keyword>
<protein>
    <submittedName>
        <fullName evidence="7">Branched-chain amino acid ABC transporter permease</fullName>
    </submittedName>
</protein>
<dbReference type="PANTHER" id="PTHR30482">
    <property type="entry name" value="HIGH-AFFINITY BRANCHED-CHAIN AMINO ACID TRANSPORT SYSTEM PERMEASE"/>
    <property type="match status" value="1"/>
</dbReference>
<proteinExistence type="predicted"/>
<sequence length="341" mass="35415">MTRQEQIALAVAVLALALVPVVADDFWLVQIFGQSFALGLVALSLNFLSGYGGFVSMAQTTLAGCAGYMVALTSVNAVGKGVPLHPVASIGLALGVSALAGAFVGWISVRLHGVYMLMLTLALAMGFFFFAQQNVELFNAFDGIRGVVVPNVAGVSLRSPKIFFYMSLVCSAAALFAVMITGRSPFGLVLKALRDHPRKAAALGFDVAAHRIAAFAGSGLLAGCGGIFYTWFNQRISASTVGLGMINSVLIMAIIGGLRSPIGAFTGAFAYVLINTFASGLVGAERVNTLVGSAFVAVVLASPDGIADAAKYVRSRVRQSSLFERFVAQPASGSARSAVNE</sequence>
<dbReference type="AlphaFoldDB" id="A0A9X1RJT1"/>
<keyword evidence="3 6" id="KW-0812">Transmembrane</keyword>
<dbReference type="CDD" id="cd06581">
    <property type="entry name" value="TM_PBP1_LivM_like"/>
    <property type="match status" value="1"/>
</dbReference>
<gene>
    <name evidence="7" type="ORF">L6654_38415</name>
</gene>
<feature type="transmembrane region" description="Helical" evidence="6">
    <location>
        <begin position="61"/>
        <end position="78"/>
    </location>
</feature>
<evidence type="ECO:0000256" key="6">
    <source>
        <dbReference type="SAM" id="Phobius"/>
    </source>
</evidence>
<dbReference type="PANTHER" id="PTHR30482:SF17">
    <property type="entry name" value="ABC TRANSPORTER ATP-BINDING PROTEIN"/>
    <property type="match status" value="1"/>
</dbReference>